<keyword evidence="3 7" id="KW-0067">ATP-binding</keyword>
<organism evidence="7 8">
    <name type="scientific">Mogibacterium timidum</name>
    <dbReference type="NCBI Taxonomy" id="35519"/>
    <lineage>
        <taxon>Bacteria</taxon>
        <taxon>Bacillati</taxon>
        <taxon>Bacillota</taxon>
        <taxon>Clostridia</taxon>
        <taxon>Peptostreptococcales</taxon>
        <taxon>Anaerovoracaceae</taxon>
        <taxon>Mogibacterium</taxon>
    </lineage>
</organism>
<dbReference type="SUPFAM" id="SSF52540">
    <property type="entry name" value="P-loop containing nucleoside triphosphate hydrolases"/>
    <property type="match status" value="2"/>
</dbReference>
<reference evidence="7 8" key="1">
    <citation type="submission" date="2020-06" db="EMBL/GenBank/DDBJ databases">
        <title>Mogibacterium timidum strain W9173 genomic sequence.</title>
        <authorList>
            <person name="Wade W.G."/>
            <person name="Johnston C.D."/>
            <person name="Chen T."/>
            <person name="Dewhirst F.E."/>
        </authorList>
    </citation>
    <scope>NUCLEOTIDE SEQUENCE [LARGE SCALE GENOMIC DNA]</scope>
    <source>
        <strain evidence="7 8">W9173</strain>
    </source>
</reference>
<dbReference type="GO" id="GO:0016887">
    <property type="term" value="F:ATP hydrolysis activity"/>
    <property type="evidence" value="ECO:0007669"/>
    <property type="project" value="InterPro"/>
</dbReference>
<dbReference type="RefSeq" id="WP_178978428.1">
    <property type="nucleotide sequence ID" value="NZ_CAUUGE010000007.1"/>
</dbReference>
<evidence type="ECO:0000256" key="2">
    <source>
        <dbReference type="ARBA" id="ARBA00022741"/>
    </source>
</evidence>
<dbReference type="CDD" id="cd03221">
    <property type="entry name" value="ABCF_EF-3"/>
    <property type="match status" value="2"/>
</dbReference>
<dbReference type="Gene3D" id="1.10.287.380">
    <property type="entry name" value="Valyl-tRNA synthetase, C-terminal domain"/>
    <property type="match status" value="1"/>
</dbReference>
<dbReference type="InterPro" id="IPR017871">
    <property type="entry name" value="ABC_transporter-like_CS"/>
</dbReference>
<dbReference type="PANTHER" id="PTHR42855">
    <property type="entry name" value="ABC TRANSPORTER ATP-BINDING SUBUNIT"/>
    <property type="match status" value="1"/>
</dbReference>
<proteinExistence type="predicted"/>
<dbReference type="EMBL" id="JABXYR010000001">
    <property type="protein sequence ID" value="NWO23279.1"/>
    <property type="molecule type" value="Genomic_DNA"/>
</dbReference>
<dbReference type="InterPro" id="IPR037118">
    <property type="entry name" value="Val-tRNA_synth_C_sf"/>
</dbReference>
<feature type="domain" description="ABC transporter" evidence="6">
    <location>
        <begin position="329"/>
        <end position="542"/>
    </location>
</feature>
<evidence type="ECO:0000256" key="4">
    <source>
        <dbReference type="SAM" id="Coils"/>
    </source>
</evidence>
<dbReference type="GO" id="GO:0005524">
    <property type="term" value="F:ATP binding"/>
    <property type="evidence" value="ECO:0007669"/>
    <property type="project" value="UniProtKB-KW"/>
</dbReference>
<dbReference type="Pfam" id="PF12848">
    <property type="entry name" value="ABC_tran_Xtn"/>
    <property type="match status" value="1"/>
</dbReference>
<dbReference type="Proteomes" id="UP000526307">
    <property type="component" value="Unassembled WGS sequence"/>
</dbReference>
<comment type="caution">
    <text evidence="7">The sequence shown here is derived from an EMBL/GenBank/DDBJ whole genome shotgun (WGS) entry which is preliminary data.</text>
</comment>
<feature type="compositionally biased region" description="Basic and acidic residues" evidence="5">
    <location>
        <begin position="561"/>
        <end position="572"/>
    </location>
</feature>
<dbReference type="Gene3D" id="3.40.50.300">
    <property type="entry name" value="P-loop containing nucleotide triphosphate hydrolases"/>
    <property type="match status" value="2"/>
</dbReference>
<dbReference type="InterPro" id="IPR032781">
    <property type="entry name" value="ABC_tran_Xtn"/>
</dbReference>
<evidence type="ECO:0000256" key="1">
    <source>
        <dbReference type="ARBA" id="ARBA00022737"/>
    </source>
</evidence>
<feature type="coiled-coil region" evidence="4">
    <location>
        <begin position="255"/>
        <end position="282"/>
    </location>
</feature>
<evidence type="ECO:0000256" key="5">
    <source>
        <dbReference type="SAM" id="MobiDB-lite"/>
    </source>
</evidence>
<feature type="region of interest" description="Disordered" evidence="5">
    <location>
        <begin position="538"/>
        <end position="572"/>
    </location>
</feature>
<feature type="domain" description="ABC transporter" evidence="6">
    <location>
        <begin position="4"/>
        <end position="259"/>
    </location>
</feature>
<dbReference type="PANTHER" id="PTHR42855:SF2">
    <property type="entry name" value="DRUG RESISTANCE ABC TRANSPORTER,ATP-BINDING PROTEIN"/>
    <property type="match status" value="1"/>
</dbReference>
<dbReference type="InterPro" id="IPR003593">
    <property type="entry name" value="AAA+_ATPase"/>
</dbReference>
<dbReference type="PROSITE" id="PS50893">
    <property type="entry name" value="ABC_TRANSPORTER_2"/>
    <property type="match status" value="2"/>
</dbReference>
<gene>
    <name evidence="7" type="ORF">HW270_04180</name>
</gene>
<keyword evidence="1" id="KW-0677">Repeat</keyword>
<dbReference type="InterPro" id="IPR027417">
    <property type="entry name" value="P-loop_NTPase"/>
</dbReference>
<evidence type="ECO:0000313" key="8">
    <source>
        <dbReference type="Proteomes" id="UP000526307"/>
    </source>
</evidence>
<keyword evidence="8" id="KW-1185">Reference proteome</keyword>
<name>A0A7Y8VRE3_9FIRM</name>
<dbReference type="AlphaFoldDB" id="A0A7Y8VRE3"/>
<keyword evidence="2" id="KW-0547">Nucleotide-binding</keyword>
<feature type="coiled-coil region" evidence="4">
    <location>
        <begin position="581"/>
        <end position="634"/>
    </location>
</feature>
<sequence>MLVMSAKDICKSYGTDIILEDISFSINKGDRVGIVGPNGAGKTTLLGIISGENEPTSGSVFVRSGYVVGYLKQKNHFFSEGTVLEEAAKTFTHFHEMEEEISRLEKAISDTGNPGFDQNLETYTHLMDEYNLAGGYTYKSELTGVLASMGFDPETHDKEISMLSGGERTRLALACMVLRKPDILMLDEPTNHLDLKMLAWLESFLRSYKGTIIAVSHDRYFLDRIVSRIFDMRRTHLVDYRGNYSEYLVKRDEREEVMRREYEKQQKEIARQEEIIRRFKQHNTEHLVKRARSREKRLKHLDVLDRPELKQAELKLSFDADFQSGKDVIMTEALSKSFGDKQLFENVKFDVKSGEKICFIGENGVGKTTLMRIIMGEEEADDGYLKIGHNVDFGYYDQGQLLLDDTETVLGEIKNAYHLYTDTEMRNILGRFLFRGDDVFKSVSSLSGGEKARLSLLKLMLSGANTLIFDEPTNHLDIESKEIVESAIMEFKGTVLIVSHDRYLLSKIPDRILELRRDGIREYKGKFDYYLEKSARLDQEEQDPNINEPSSTTQTSALSAEEERRLRKEQEAEERRRARKIVELEGVIHDLEAKIDEIETEMCKPEHGTDVFYLREAGDRADALKAELEGVYDEWLMLQD</sequence>
<dbReference type="InterPro" id="IPR032524">
    <property type="entry name" value="ABC_tran_C"/>
</dbReference>
<dbReference type="Pfam" id="PF00005">
    <property type="entry name" value="ABC_tran"/>
    <property type="match status" value="2"/>
</dbReference>
<dbReference type="FunFam" id="3.40.50.300:FF:000011">
    <property type="entry name" value="Putative ABC transporter ATP-binding component"/>
    <property type="match status" value="1"/>
</dbReference>
<protein>
    <submittedName>
        <fullName evidence="7">ABC-F family ATP-binding cassette domain-containing protein</fullName>
    </submittedName>
</protein>
<dbReference type="GO" id="GO:0003677">
    <property type="term" value="F:DNA binding"/>
    <property type="evidence" value="ECO:0007669"/>
    <property type="project" value="InterPro"/>
</dbReference>
<evidence type="ECO:0000313" key="7">
    <source>
        <dbReference type="EMBL" id="NWO23279.1"/>
    </source>
</evidence>
<dbReference type="FunFam" id="3.40.50.300:FF:000309">
    <property type="entry name" value="ABC transporter ATP-binding protein"/>
    <property type="match status" value="1"/>
</dbReference>
<feature type="compositionally biased region" description="Polar residues" evidence="5">
    <location>
        <begin position="544"/>
        <end position="558"/>
    </location>
</feature>
<dbReference type="Pfam" id="PF16326">
    <property type="entry name" value="ABC_tran_CTD"/>
    <property type="match status" value="1"/>
</dbReference>
<dbReference type="InterPro" id="IPR051309">
    <property type="entry name" value="ABCF_ATPase"/>
</dbReference>
<dbReference type="PROSITE" id="PS00211">
    <property type="entry name" value="ABC_TRANSPORTER_1"/>
    <property type="match status" value="2"/>
</dbReference>
<dbReference type="SMART" id="SM00382">
    <property type="entry name" value="AAA"/>
    <property type="match status" value="2"/>
</dbReference>
<evidence type="ECO:0000256" key="3">
    <source>
        <dbReference type="ARBA" id="ARBA00022840"/>
    </source>
</evidence>
<evidence type="ECO:0000259" key="6">
    <source>
        <dbReference type="PROSITE" id="PS50893"/>
    </source>
</evidence>
<accession>A0A7Y8VRE3</accession>
<dbReference type="InterPro" id="IPR003439">
    <property type="entry name" value="ABC_transporter-like_ATP-bd"/>
</dbReference>
<keyword evidence="4" id="KW-0175">Coiled coil</keyword>